<dbReference type="PANTHER" id="PTHR31170">
    <property type="entry name" value="BNAC04G53230D PROTEIN"/>
    <property type="match status" value="1"/>
</dbReference>
<keyword evidence="1" id="KW-1133">Transmembrane helix</keyword>
<dbReference type="EMBL" id="BPVZ01000060">
    <property type="protein sequence ID" value="GKV22563.1"/>
    <property type="molecule type" value="Genomic_DNA"/>
</dbReference>
<sequence length="374" mass="43926">METLKVRFLNDLLRRRDENGAERYAEVMTGMMKRARNCYAESLVISNEEFLEMMVLDGCFIVELIHKFDDGSYQTDPILNVPQITKNILKDLALVENQLPFFVLWELFGEMTEDPSPYIFIILKMFERVMPGLRISETYDENSMKNLKHLIDLLRTNWLPSEDSMREYQKVQEDGGWSFIRSATELREAGIKFKRSNRCNLFDLKFEKGTLYIPALNIEDDTERLFRNIIACEQFDHRGSPIYLSQYRKVVDCLINTGKDVELLCHKGIIMNWLGTDEEVAEMINRLGTEVLISSKHFFYAKLFNDVNNHYNRPWNRRIASLRHNYFNTPWTLISFLAAAFLLLLALLQTTFTIFPVLKVPETIFMEGTTWISR</sequence>
<dbReference type="Pfam" id="PF03140">
    <property type="entry name" value="DUF247"/>
    <property type="match status" value="1"/>
</dbReference>
<dbReference type="InterPro" id="IPR004158">
    <property type="entry name" value="DUF247_pln"/>
</dbReference>
<accession>A0AAV5KD85</accession>
<dbReference type="AlphaFoldDB" id="A0AAV5KD85"/>
<reference evidence="2 3" key="1">
    <citation type="journal article" date="2021" name="Commun. Biol.">
        <title>The genome of Shorea leprosula (Dipterocarpaceae) highlights the ecological relevance of drought in aseasonal tropical rainforests.</title>
        <authorList>
            <person name="Ng K.K.S."/>
            <person name="Kobayashi M.J."/>
            <person name="Fawcett J.A."/>
            <person name="Hatakeyama M."/>
            <person name="Paape T."/>
            <person name="Ng C.H."/>
            <person name="Ang C.C."/>
            <person name="Tnah L.H."/>
            <person name="Lee C.T."/>
            <person name="Nishiyama T."/>
            <person name="Sese J."/>
            <person name="O'Brien M.J."/>
            <person name="Copetti D."/>
            <person name="Mohd Noor M.I."/>
            <person name="Ong R.C."/>
            <person name="Putra M."/>
            <person name="Sireger I.Z."/>
            <person name="Indrioko S."/>
            <person name="Kosugi Y."/>
            <person name="Izuno A."/>
            <person name="Isagi Y."/>
            <person name="Lee S.L."/>
            <person name="Shimizu K.K."/>
        </authorList>
    </citation>
    <scope>NUCLEOTIDE SEQUENCE [LARGE SCALE GENOMIC DNA]</scope>
    <source>
        <strain evidence="2">214</strain>
    </source>
</reference>
<keyword evidence="3" id="KW-1185">Reference proteome</keyword>
<protein>
    <submittedName>
        <fullName evidence="2">Uncharacterized protein</fullName>
    </submittedName>
</protein>
<organism evidence="2 3">
    <name type="scientific">Rubroshorea leprosula</name>
    <dbReference type="NCBI Taxonomy" id="152421"/>
    <lineage>
        <taxon>Eukaryota</taxon>
        <taxon>Viridiplantae</taxon>
        <taxon>Streptophyta</taxon>
        <taxon>Embryophyta</taxon>
        <taxon>Tracheophyta</taxon>
        <taxon>Spermatophyta</taxon>
        <taxon>Magnoliopsida</taxon>
        <taxon>eudicotyledons</taxon>
        <taxon>Gunneridae</taxon>
        <taxon>Pentapetalae</taxon>
        <taxon>rosids</taxon>
        <taxon>malvids</taxon>
        <taxon>Malvales</taxon>
        <taxon>Dipterocarpaceae</taxon>
        <taxon>Rubroshorea</taxon>
    </lineage>
</organism>
<comment type="caution">
    <text evidence="2">The sequence shown here is derived from an EMBL/GenBank/DDBJ whole genome shotgun (WGS) entry which is preliminary data.</text>
</comment>
<feature type="transmembrane region" description="Helical" evidence="1">
    <location>
        <begin position="331"/>
        <end position="358"/>
    </location>
</feature>
<evidence type="ECO:0000313" key="3">
    <source>
        <dbReference type="Proteomes" id="UP001054252"/>
    </source>
</evidence>
<evidence type="ECO:0000313" key="2">
    <source>
        <dbReference type="EMBL" id="GKV22563.1"/>
    </source>
</evidence>
<keyword evidence="1" id="KW-0472">Membrane</keyword>
<name>A0AAV5KD85_9ROSI</name>
<proteinExistence type="predicted"/>
<dbReference type="PANTHER" id="PTHR31170:SF17">
    <property type="match status" value="1"/>
</dbReference>
<keyword evidence="1" id="KW-0812">Transmembrane</keyword>
<evidence type="ECO:0000256" key="1">
    <source>
        <dbReference type="SAM" id="Phobius"/>
    </source>
</evidence>
<gene>
    <name evidence="2" type="ORF">SLEP1_g32425</name>
</gene>
<dbReference type="Proteomes" id="UP001054252">
    <property type="component" value="Unassembled WGS sequence"/>
</dbReference>